<dbReference type="PANTHER" id="PTHR42718:SF9">
    <property type="entry name" value="MAJOR FACILITATOR SUPERFAMILY MULTIDRUG TRANSPORTER MFSC"/>
    <property type="match status" value="1"/>
</dbReference>
<dbReference type="InterPro" id="IPR036259">
    <property type="entry name" value="MFS_trans_sf"/>
</dbReference>
<gene>
    <name evidence="8" type="ORF">UFOPK2809_01199</name>
</gene>
<dbReference type="Gene3D" id="1.20.1250.20">
    <property type="entry name" value="MFS general substrate transporter like domains"/>
    <property type="match status" value="1"/>
</dbReference>
<reference evidence="8" key="1">
    <citation type="submission" date="2020-05" db="EMBL/GenBank/DDBJ databases">
        <authorList>
            <person name="Chiriac C."/>
            <person name="Salcher M."/>
            <person name="Ghai R."/>
            <person name="Kavagutti S V."/>
        </authorList>
    </citation>
    <scope>NUCLEOTIDE SEQUENCE</scope>
</reference>
<feature type="transmembrane region" description="Helical" evidence="6">
    <location>
        <begin position="142"/>
        <end position="161"/>
    </location>
</feature>
<feature type="transmembrane region" description="Helical" evidence="6">
    <location>
        <begin position="296"/>
        <end position="320"/>
    </location>
</feature>
<feature type="transmembrane region" description="Helical" evidence="6">
    <location>
        <begin position="173"/>
        <end position="193"/>
    </location>
</feature>
<feature type="transmembrane region" description="Helical" evidence="6">
    <location>
        <begin position="84"/>
        <end position="102"/>
    </location>
</feature>
<protein>
    <submittedName>
        <fullName evidence="8">Unannotated protein</fullName>
    </submittedName>
</protein>
<comment type="subcellular location">
    <subcellularLocation>
        <location evidence="1">Membrane</location>
        <topology evidence="1">Multi-pass membrane protein</topology>
    </subcellularLocation>
</comment>
<dbReference type="InterPro" id="IPR020846">
    <property type="entry name" value="MFS_dom"/>
</dbReference>
<dbReference type="GO" id="GO:0016020">
    <property type="term" value="C:membrane"/>
    <property type="evidence" value="ECO:0007669"/>
    <property type="project" value="UniProtKB-SubCell"/>
</dbReference>
<feature type="transmembrane region" description="Helical" evidence="6">
    <location>
        <begin position="52"/>
        <end position="72"/>
    </location>
</feature>
<evidence type="ECO:0000256" key="6">
    <source>
        <dbReference type="SAM" id="Phobius"/>
    </source>
</evidence>
<feature type="transmembrane region" description="Helical" evidence="6">
    <location>
        <begin position="231"/>
        <end position="253"/>
    </location>
</feature>
<dbReference type="Pfam" id="PF07690">
    <property type="entry name" value="MFS_1"/>
    <property type="match status" value="1"/>
</dbReference>
<evidence type="ECO:0000256" key="1">
    <source>
        <dbReference type="ARBA" id="ARBA00004141"/>
    </source>
</evidence>
<evidence type="ECO:0000256" key="5">
    <source>
        <dbReference type="ARBA" id="ARBA00023136"/>
    </source>
</evidence>
<keyword evidence="3 6" id="KW-0812">Transmembrane</keyword>
<feature type="transmembrane region" description="Helical" evidence="6">
    <location>
        <begin position="493"/>
        <end position="512"/>
    </location>
</feature>
<keyword evidence="2" id="KW-0813">Transport</keyword>
<feature type="transmembrane region" description="Helical" evidence="6">
    <location>
        <begin position="332"/>
        <end position="354"/>
    </location>
</feature>
<feature type="transmembrane region" description="Helical" evidence="6">
    <location>
        <begin position="18"/>
        <end position="40"/>
    </location>
</feature>
<evidence type="ECO:0000256" key="3">
    <source>
        <dbReference type="ARBA" id="ARBA00022692"/>
    </source>
</evidence>
<sequence length="524" mass="54308">MTDPTATNAGTNSSIKRLIICVCLVAGASMSVSASFNYMLTPMLDDFGLTSADASTALAIPSIASILVVFLAGSIGDRIGHRRVLLLGSAVFIIGSLIVSIANGLTLVSVGLLLEGIGATFLTVTSLGLLSSRITEDGARASAFSTFGMVSPVVYLALPVITGLVVEGHSWRLVPILWAVIGVLSAVAVLAMLPKVDTNASAGSLTVPLLAGIALASGVQAIVHISDYGLLSLRVIIAAAITILSLVMLVIIYRSKGSASFSLTPLRNPRTRMLIIVVMLVPFANTWYYMTIALQYMFGLSVLATAMAMIPAQLCGIVGAKALAGTLMRRRGVHHTGVLLLALLTLGTVSVLLVQADSPVWVPIACMSLFGLAFAGSGTVITNAFMSSAPSTESGNTSAFKSSATSVGVALGFILMGSVVYGTAQHSLVNGFEQAGLDSTQATQQLTKLEQSSQNPNYISRYAYSTDVKVANVESNVQSEEVALELNAVAAGLHANALFGGVVALLATLIFAGRSRRNSKVPVL</sequence>
<dbReference type="EMBL" id="CAEZZA010000182">
    <property type="protein sequence ID" value="CAB4757023.1"/>
    <property type="molecule type" value="Genomic_DNA"/>
</dbReference>
<evidence type="ECO:0000256" key="2">
    <source>
        <dbReference type="ARBA" id="ARBA00022448"/>
    </source>
</evidence>
<keyword evidence="5 6" id="KW-0472">Membrane</keyword>
<dbReference type="PANTHER" id="PTHR42718">
    <property type="entry name" value="MAJOR FACILITATOR SUPERFAMILY MULTIDRUG TRANSPORTER MFSC"/>
    <property type="match status" value="1"/>
</dbReference>
<keyword evidence="4 6" id="KW-1133">Transmembrane helix</keyword>
<dbReference type="InterPro" id="IPR011701">
    <property type="entry name" value="MFS"/>
</dbReference>
<name>A0A6J6UEB0_9ZZZZ</name>
<dbReference type="PROSITE" id="PS50850">
    <property type="entry name" value="MFS"/>
    <property type="match status" value="1"/>
</dbReference>
<dbReference type="SUPFAM" id="SSF103473">
    <property type="entry name" value="MFS general substrate transporter"/>
    <property type="match status" value="1"/>
</dbReference>
<dbReference type="AlphaFoldDB" id="A0A6J6UEB0"/>
<feature type="transmembrane region" description="Helical" evidence="6">
    <location>
        <begin position="273"/>
        <end position="290"/>
    </location>
</feature>
<evidence type="ECO:0000256" key="4">
    <source>
        <dbReference type="ARBA" id="ARBA00022989"/>
    </source>
</evidence>
<feature type="domain" description="Major facilitator superfamily (MFS) profile" evidence="7">
    <location>
        <begin position="15"/>
        <end position="448"/>
    </location>
</feature>
<feature type="transmembrane region" description="Helical" evidence="6">
    <location>
        <begin position="407"/>
        <end position="424"/>
    </location>
</feature>
<accession>A0A6J6UEB0</accession>
<feature type="transmembrane region" description="Helical" evidence="6">
    <location>
        <begin position="360"/>
        <end position="386"/>
    </location>
</feature>
<organism evidence="8">
    <name type="scientific">freshwater metagenome</name>
    <dbReference type="NCBI Taxonomy" id="449393"/>
    <lineage>
        <taxon>unclassified sequences</taxon>
        <taxon>metagenomes</taxon>
        <taxon>ecological metagenomes</taxon>
    </lineage>
</organism>
<evidence type="ECO:0000259" key="7">
    <source>
        <dbReference type="PROSITE" id="PS50850"/>
    </source>
</evidence>
<feature type="transmembrane region" description="Helical" evidence="6">
    <location>
        <begin position="108"/>
        <end position="130"/>
    </location>
</feature>
<proteinExistence type="predicted"/>
<dbReference type="GO" id="GO:0022857">
    <property type="term" value="F:transmembrane transporter activity"/>
    <property type="evidence" value="ECO:0007669"/>
    <property type="project" value="InterPro"/>
</dbReference>
<evidence type="ECO:0000313" key="8">
    <source>
        <dbReference type="EMBL" id="CAB4757023.1"/>
    </source>
</evidence>
<feature type="transmembrane region" description="Helical" evidence="6">
    <location>
        <begin position="205"/>
        <end position="225"/>
    </location>
</feature>